<evidence type="ECO:0000256" key="1">
    <source>
        <dbReference type="ARBA" id="ARBA00004651"/>
    </source>
</evidence>
<feature type="transmembrane region" description="Helical" evidence="10">
    <location>
        <begin position="127"/>
        <end position="148"/>
    </location>
</feature>
<keyword evidence="5 10" id="KW-0552">Olfaction</keyword>
<dbReference type="Pfam" id="PF02949">
    <property type="entry name" value="7tm_6"/>
    <property type="match status" value="1"/>
</dbReference>
<dbReference type="PANTHER" id="PTHR21137">
    <property type="entry name" value="ODORANT RECEPTOR"/>
    <property type="match status" value="1"/>
</dbReference>
<evidence type="ECO:0000256" key="3">
    <source>
        <dbReference type="ARBA" id="ARBA00022606"/>
    </source>
</evidence>
<keyword evidence="8 10" id="KW-0675">Receptor</keyword>
<evidence type="ECO:0000313" key="12">
    <source>
        <dbReference type="Proteomes" id="UP001430953"/>
    </source>
</evidence>
<evidence type="ECO:0000256" key="7">
    <source>
        <dbReference type="ARBA" id="ARBA00023136"/>
    </source>
</evidence>
<comment type="caution">
    <text evidence="11">The sequence shown here is derived from an EMBL/GenBank/DDBJ whole genome shotgun (WGS) entry which is preliminary data.</text>
</comment>
<evidence type="ECO:0000256" key="8">
    <source>
        <dbReference type="ARBA" id="ARBA00023170"/>
    </source>
</evidence>
<evidence type="ECO:0000256" key="2">
    <source>
        <dbReference type="ARBA" id="ARBA00022475"/>
    </source>
</evidence>
<evidence type="ECO:0000313" key="11">
    <source>
        <dbReference type="EMBL" id="KAL0114644.1"/>
    </source>
</evidence>
<evidence type="ECO:0000256" key="6">
    <source>
        <dbReference type="ARBA" id="ARBA00022989"/>
    </source>
</evidence>
<proteinExistence type="inferred from homology"/>
<dbReference type="Proteomes" id="UP001430953">
    <property type="component" value="Unassembled WGS sequence"/>
</dbReference>
<dbReference type="InterPro" id="IPR004117">
    <property type="entry name" value="7tm6_olfct_rcpt"/>
</dbReference>
<protein>
    <recommendedName>
        <fullName evidence="10">Odorant receptor</fullName>
    </recommendedName>
</protein>
<keyword evidence="4 10" id="KW-0812">Transmembrane</keyword>
<accession>A0AAW2FJ34</accession>
<gene>
    <name evidence="11" type="ORF">PUN28_011742</name>
</gene>
<sequence length="398" mass="45869">MNFQTVNPLNVQLNKLSGNLLPVTGDDSLFPVSWRIYSAVIWLIEMIQTSAVIPGVLSVPREKTLQDATVSIVVTIEVFFLLRQMHANRDIVIQLIRKLNDVMQTEDETMKMIVKSTLKPVQLPLKFYWLAGTGSLMTWCCMSFMIIFKKNCFLYEDYRIPIILSRQPFSMHIFLLGNCVVSIASVYMFIKKVALDVYMINFVLLVTAQYRYIAVKLSTIFQENISLDRNNESEKERSAIDSLAILKMKALCQHHNTVVQITLMLKKLLSLNMSMIYLTYVFIFCFLNVMLISAILSMSFIEGIMILMYISGCLVELYILCSCVNQLLDASVEITDKVFHEKWYQFGSPLKHMLRMMITSHNLECKLSVSERFNLSLPSFMTILNQAYSFALLFLKLK</sequence>
<evidence type="ECO:0000256" key="10">
    <source>
        <dbReference type="RuleBase" id="RU351113"/>
    </source>
</evidence>
<feature type="transmembrane region" description="Helical" evidence="10">
    <location>
        <begin position="306"/>
        <end position="328"/>
    </location>
</feature>
<feature type="transmembrane region" description="Helical" evidence="10">
    <location>
        <begin position="274"/>
        <end position="294"/>
    </location>
</feature>
<dbReference type="AlphaFoldDB" id="A0AAW2FJ34"/>
<dbReference type="GO" id="GO:0007165">
    <property type="term" value="P:signal transduction"/>
    <property type="evidence" value="ECO:0007669"/>
    <property type="project" value="UniProtKB-KW"/>
</dbReference>
<comment type="similarity">
    <text evidence="10">Belongs to the insect chemoreceptor superfamily. Heteromeric odorant receptor channel (TC 1.A.69) family.</text>
</comment>
<organism evidence="11 12">
    <name type="scientific">Cardiocondyla obscurior</name>
    <dbReference type="NCBI Taxonomy" id="286306"/>
    <lineage>
        <taxon>Eukaryota</taxon>
        <taxon>Metazoa</taxon>
        <taxon>Ecdysozoa</taxon>
        <taxon>Arthropoda</taxon>
        <taxon>Hexapoda</taxon>
        <taxon>Insecta</taxon>
        <taxon>Pterygota</taxon>
        <taxon>Neoptera</taxon>
        <taxon>Endopterygota</taxon>
        <taxon>Hymenoptera</taxon>
        <taxon>Apocrita</taxon>
        <taxon>Aculeata</taxon>
        <taxon>Formicoidea</taxon>
        <taxon>Formicidae</taxon>
        <taxon>Myrmicinae</taxon>
        <taxon>Cardiocondyla</taxon>
    </lineage>
</organism>
<evidence type="ECO:0000256" key="5">
    <source>
        <dbReference type="ARBA" id="ARBA00022725"/>
    </source>
</evidence>
<dbReference type="EMBL" id="JADYXP020000011">
    <property type="protein sequence ID" value="KAL0114644.1"/>
    <property type="molecule type" value="Genomic_DNA"/>
</dbReference>
<evidence type="ECO:0000256" key="9">
    <source>
        <dbReference type="ARBA" id="ARBA00023224"/>
    </source>
</evidence>
<keyword evidence="9 10" id="KW-0807">Transducer</keyword>
<dbReference type="PANTHER" id="PTHR21137:SF35">
    <property type="entry name" value="ODORANT RECEPTOR 19A-RELATED"/>
    <property type="match status" value="1"/>
</dbReference>
<keyword evidence="2" id="KW-1003">Cell membrane</keyword>
<reference evidence="11 12" key="1">
    <citation type="submission" date="2023-03" db="EMBL/GenBank/DDBJ databases">
        <title>High recombination rates correlate with genetic variation in Cardiocondyla obscurior ants.</title>
        <authorList>
            <person name="Errbii M."/>
        </authorList>
    </citation>
    <scope>NUCLEOTIDE SEQUENCE [LARGE SCALE GENOMIC DNA]</scope>
    <source>
        <strain evidence="11">Alpha-2009</strain>
        <tissue evidence="11">Whole body</tissue>
    </source>
</reference>
<dbReference type="GO" id="GO:0005549">
    <property type="term" value="F:odorant binding"/>
    <property type="evidence" value="ECO:0007669"/>
    <property type="project" value="InterPro"/>
</dbReference>
<name>A0AAW2FJ34_9HYME</name>
<evidence type="ECO:0000256" key="4">
    <source>
        <dbReference type="ARBA" id="ARBA00022692"/>
    </source>
</evidence>
<comment type="caution">
    <text evidence="10">Lacks conserved residue(s) required for the propagation of feature annotation.</text>
</comment>
<dbReference type="GO" id="GO:0005886">
    <property type="term" value="C:plasma membrane"/>
    <property type="evidence" value="ECO:0007669"/>
    <property type="project" value="UniProtKB-SubCell"/>
</dbReference>
<feature type="transmembrane region" description="Helical" evidence="10">
    <location>
        <begin position="169"/>
        <end position="190"/>
    </location>
</feature>
<keyword evidence="3 10" id="KW-0716">Sensory transduction</keyword>
<comment type="subcellular location">
    <subcellularLocation>
        <location evidence="1 10">Cell membrane</location>
        <topology evidence="1 10">Multi-pass membrane protein</topology>
    </subcellularLocation>
</comment>
<keyword evidence="6 10" id="KW-1133">Transmembrane helix</keyword>
<keyword evidence="12" id="KW-1185">Reference proteome</keyword>
<keyword evidence="7 10" id="KW-0472">Membrane</keyword>
<dbReference type="GO" id="GO:0004984">
    <property type="term" value="F:olfactory receptor activity"/>
    <property type="evidence" value="ECO:0007669"/>
    <property type="project" value="InterPro"/>
</dbReference>